<dbReference type="GeneID" id="54479361"/>
<feature type="region of interest" description="Disordered" evidence="1">
    <location>
        <begin position="1"/>
        <end position="243"/>
    </location>
</feature>
<feature type="compositionally biased region" description="Basic and acidic residues" evidence="1">
    <location>
        <begin position="344"/>
        <end position="354"/>
    </location>
</feature>
<dbReference type="Proteomes" id="UP000799767">
    <property type="component" value="Unassembled WGS sequence"/>
</dbReference>
<protein>
    <recommendedName>
        <fullName evidence="4">Glycine zipper 2TM domain-containing protein</fullName>
    </recommendedName>
</protein>
<feature type="compositionally biased region" description="Basic and acidic residues" evidence="1">
    <location>
        <begin position="7"/>
        <end position="20"/>
    </location>
</feature>
<feature type="compositionally biased region" description="Basic and acidic residues" evidence="1">
    <location>
        <begin position="110"/>
        <end position="126"/>
    </location>
</feature>
<proteinExistence type="predicted"/>
<dbReference type="AlphaFoldDB" id="A0A6A6PHZ8"/>
<keyword evidence="3" id="KW-1185">Reference proteome</keyword>
<feature type="region of interest" description="Disordered" evidence="1">
    <location>
        <begin position="286"/>
        <end position="361"/>
    </location>
</feature>
<dbReference type="EMBL" id="MU001641">
    <property type="protein sequence ID" value="KAF2479545.1"/>
    <property type="molecule type" value="Genomic_DNA"/>
</dbReference>
<name>A0A6A6PHZ8_9PEZI</name>
<dbReference type="RefSeq" id="XP_033586115.1">
    <property type="nucleotide sequence ID" value="XM_033738359.1"/>
</dbReference>
<evidence type="ECO:0000313" key="2">
    <source>
        <dbReference type="EMBL" id="KAF2479545.1"/>
    </source>
</evidence>
<organism evidence="2 3">
    <name type="scientific">Neohortaea acidophila</name>
    <dbReference type="NCBI Taxonomy" id="245834"/>
    <lineage>
        <taxon>Eukaryota</taxon>
        <taxon>Fungi</taxon>
        <taxon>Dikarya</taxon>
        <taxon>Ascomycota</taxon>
        <taxon>Pezizomycotina</taxon>
        <taxon>Dothideomycetes</taxon>
        <taxon>Dothideomycetidae</taxon>
        <taxon>Mycosphaerellales</taxon>
        <taxon>Teratosphaeriaceae</taxon>
        <taxon>Neohortaea</taxon>
    </lineage>
</organism>
<reference evidence="2" key="1">
    <citation type="journal article" date="2020" name="Stud. Mycol.">
        <title>101 Dothideomycetes genomes: a test case for predicting lifestyles and emergence of pathogens.</title>
        <authorList>
            <person name="Haridas S."/>
            <person name="Albert R."/>
            <person name="Binder M."/>
            <person name="Bloem J."/>
            <person name="Labutti K."/>
            <person name="Salamov A."/>
            <person name="Andreopoulos B."/>
            <person name="Baker S."/>
            <person name="Barry K."/>
            <person name="Bills G."/>
            <person name="Bluhm B."/>
            <person name="Cannon C."/>
            <person name="Castanera R."/>
            <person name="Culley D."/>
            <person name="Daum C."/>
            <person name="Ezra D."/>
            <person name="Gonzalez J."/>
            <person name="Henrissat B."/>
            <person name="Kuo A."/>
            <person name="Liang C."/>
            <person name="Lipzen A."/>
            <person name="Lutzoni F."/>
            <person name="Magnuson J."/>
            <person name="Mondo S."/>
            <person name="Nolan M."/>
            <person name="Ohm R."/>
            <person name="Pangilinan J."/>
            <person name="Park H.-J."/>
            <person name="Ramirez L."/>
            <person name="Alfaro M."/>
            <person name="Sun H."/>
            <person name="Tritt A."/>
            <person name="Yoshinaga Y."/>
            <person name="Zwiers L.-H."/>
            <person name="Turgeon B."/>
            <person name="Goodwin S."/>
            <person name="Spatafora J."/>
            <person name="Crous P."/>
            <person name="Grigoriev I."/>
        </authorList>
    </citation>
    <scope>NUCLEOTIDE SEQUENCE</scope>
    <source>
        <strain evidence="2">CBS 113389</strain>
    </source>
</reference>
<feature type="compositionally biased region" description="Pro residues" evidence="1">
    <location>
        <begin position="67"/>
        <end position="82"/>
    </location>
</feature>
<feature type="compositionally biased region" description="Basic and acidic residues" evidence="1">
    <location>
        <begin position="323"/>
        <end position="332"/>
    </location>
</feature>
<evidence type="ECO:0000256" key="1">
    <source>
        <dbReference type="SAM" id="MobiDB-lite"/>
    </source>
</evidence>
<feature type="compositionally biased region" description="Basic and acidic residues" evidence="1">
    <location>
        <begin position="149"/>
        <end position="220"/>
    </location>
</feature>
<accession>A0A6A6PHZ8</accession>
<evidence type="ECO:0000313" key="3">
    <source>
        <dbReference type="Proteomes" id="UP000799767"/>
    </source>
</evidence>
<sequence>MSDVDYADYHDPAAGHRGAPDDSYGPSNSPPLDDDHDHARVPRVPNLGKSQQSAPLHHAYDPRDGRPIPPGYVPPQPPPPGAEPRYDPSYFPPPPRQEHHDDGYGPPPSDYDHSGYDKPPVGDHGNRPRRGSRGPNENQLTPYDDEKAEAEWRRGEDEDAQGRYDRRPPADYDRRDDRRYDSRDRRSDDRYYDYRPDSRDRGDDRRDHRPRRRGDGKYDEASSSTRMKRKPGPDVFGGREGQKGIGAQLLGGAAGGLIGHELGGGLIETFGGAVIGAIGAKVAEGQLEKRRSKKEAALVGAPYKDQAIQGRARSHGRSTRSPSRYDSRERDYTPSPPRRRASRSRRDDYSDEYSRSPPPRR</sequence>
<gene>
    <name evidence="2" type="ORF">BDY17DRAFT_41180</name>
</gene>
<evidence type="ECO:0008006" key="4">
    <source>
        <dbReference type="Google" id="ProtNLM"/>
    </source>
</evidence>